<proteinExistence type="predicted"/>
<organism evidence="2">
    <name type="scientific">Salmonella enterica subsp. enterica serovar Panama</name>
    <dbReference type="NCBI Taxonomy" id="29472"/>
    <lineage>
        <taxon>Bacteria</taxon>
        <taxon>Pseudomonadati</taxon>
        <taxon>Pseudomonadota</taxon>
        <taxon>Gammaproteobacteria</taxon>
        <taxon>Enterobacterales</taxon>
        <taxon>Enterobacteriaceae</taxon>
        <taxon>Salmonella</taxon>
    </lineage>
</organism>
<feature type="transmembrane region" description="Helical" evidence="1">
    <location>
        <begin position="36"/>
        <end position="56"/>
    </location>
</feature>
<dbReference type="AlphaFoldDB" id="A0A5U8JCN9"/>
<keyword evidence="1" id="KW-0472">Membrane</keyword>
<keyword evidence="1" id="KW-1133">Transmembrane helix</keyword>
<name>A0A5U8JCN9_SALET</name>
<dbReference type="Proteomes" id="UP000839597">
    <property type="component" value="Unassembled WGS sequence"/>
</dbReference>
<sequence>MMSKPLKRAVFVFVLICVMGTFCALAGGVQWGTPDAGMAALFTLSPAALVAGAVYAGSL</sequence>
<protein>
    <submittedName>
        <fullName evidence="2">Uncharacterized protein</fullName>
    </submittedName>
</protein>
<evidence type="ECO:0000313" key="2">
    <source>
        <dbReference type="EMBL" id="EBR8435484.1"/>
    </source>
</evidence>
<gene>
    <name evidence="2" type="ORF">DOI44_21160</name>
</gene>
<evidence type="ECO:0000256" key="1">
    <source>
        <dbReference type="SAM" id="Phobius"/>
    </source>
</evidence>
<reference evidence="2" key="1">
    <citation type="submission" date="2018-06" db="EMBL/GenBank/DDBJ databases">
        <authorList>
            <person name="Ashton P.M."/>
            <person name="Dallman T."/>
            <person name="Nair S."/>
            <person name="De Pinna E."/>
            <person name="Peters T."/>
            <person name="Grant K."/>
        </authorList>
    </citation>
    <scope>NUCLEOTIDE SEQUENCE [LARGE SCALE GENOMIC DNA]</scope>
    <source>
        <strain evidence="2">449454</strain>
    </source>
</reference>
<keyword evidence="1" id="KW-0812">Transmembrane</keyword>
<dbReference type="EMBL" id="AAGTPA010000029">
    <property type="protein sequence ID" value="EBR8435484.1"/>
    <property type="molecule type" value="Genomic_DNA"/>
</dbReference>
<accession>A0A5U8JCN9</accession>
<comment type="caution">
    <text evidence="2">The sequence shown here is derived from an EMBL/GenBank/DDBJ whole genome shotgun (WGS) entry which is preliminary data.</text>
</comment>